<dbReference type="EMBL" id="BGPR01019213">
    <property type="protein sequence ID" value="GBN81293.1"/>
    <property type="molecule type" value="Genomic_DNA"/>
</dbReference>
<reference evidence="1 2" key="1">
    <citation type="journal article" date="2019" name="Sci. Rep.">
        <title>Orb-weaving spider Araneus ventricosus genome elucidates the spidroin gene catalogue.</title>
        <authorList>
            <person name="Kono N."/>
            <person name="Nakamura H."/>
            <person name="Ohtoshi R."/>
            <person name="Moran D.A.P."/>
            <person name="Shinohara A."/>
            <person name="Yoshida Y."/>
            <person name="Fujiwara M."/>
            <person name="Mori M."/>
            <person name="Tomita M."/>
            <person name="Arakawa K."/>
        </authorList>
    </citation>
    <scope>NUCLEOTIDE SEQUENCE [LARGE SCALE GENOMIC DNA]</scope>
</reference>
<organism evidence="1 2">
    <name type="scientific">Araneus ventricosus</name>
    <name type="common">Orbweaver spider</name>
    <name type="synonym">Epeira ventricosa</name>
    <dbReference type="NCBI Taxonomy" id="182803"/>
    <lineage>
        <taxon>Eukaryota</taxon>
        <taxon>Metazoa</taxon>
        <taxon>Ecdysozoa</taxon>
        <taxon>Arthropoda</taxon>
        <taxon>Chelicerata</taxon>
        <taxon>Arachnida</taxon>
        <taxon>Araneae</taxon>
        <taxon>Araneomorphae</taxon>
        <taxon>Entelegynae</taxon>
        <taxon>Araneoidea</taxon>
        <taxon>Araneidae</taxon>
        <taxon>Araneus</taxon>
    </lineage>
</organism>
<protein>
    <submittedName>
        <fullName evidence="1">Uncharacterized protein</fullName>
    </submittedName>
</protein>
<gene>
    <name evidence="1" type="ORF">AVEN_232423_1</name>
</gene>
<sequence>MVDRTCNRSTYTVYVQQNQVSNPRPNHYTTAASFGEGVDGLGVTFPIWTRFKITRLDLTGRTFVDLGQMKDGTLLSNFHIAPTGGHLTPMDVKGTRPPMHSRPLAELILIPADPKSWLS</sequence>
<dbReference type="Proteomes" id="UP000499080">
    <property type="component" value="Unassembled WGS sequence"/>
</dbReference>
<name>A0A4Y2S012_ARAVE</name>
<dbReference type="AlphaFoldDB" id="A0A4Y2S012"/>
<proteinExistence type="predicted"/>
<evidence type="ECO:0000313" key="2">
    <source>
        <dbReference type="Proteomes" id="UP000499080"/>
    </source>
</evidence>
<keyword evidence="2" id="KW-1185">Reference proteome</keyword>
<accession>A0A4Y2S012</accession>
<comment type="caution">
    <text evidence="1">The sequence shown here is derived from an EMBL/GenBank/DDBJ whole genome shotgun (WGS) entry which is preliminary data.</text>
</comment>
<evidence type="ECO:0000313" key="1">
    <source>
        <dbReference type="EMBL" id="GBN81293.1"/>
    </source>
</evidence>